<evidence type="ECO:0000256" key="1">
    <source>
        <dbReference type="ARBA" id="ARBA00022801"/>
    </source>
</evidence>
<evidence type="ECO:0000259" key="2">
    <source>
        <dbReference type="Pfam" id="PF00857"/>
    </source>
</evidence>
<dbReference type="RefSeq" id="WP_284486577.1">
    <property type="nucleotide sequence ID" value="NZ_JASNJE010000022.1"/>
</dbReference>
<dbReference type="Gene3D" id="3.40.50.850">
    <property type="entry name" value="Isochorismatase-like"/>
    <property type="match status" value="1"/>
</dbReference>
<reference evidence="4 5" key="1">
    <citation type="submission" date="2023-05" db="EMBL/GenBank/DDBJ databases">
        <title>Sedimentitalea sp. nov. JM2-8.</title>
        <authorList>
            <person name="Huang J."/>
        </authorList>
    </citation>
    <scope>NUCLEOTIDE SEQUENCE [LARGE SCALE GENOMIC DNA]</scope>
    <source>
        <strain evidence="4 5">JM2-8</strain>
    </source>
</reference>
<protein>
    <submittedName>
        <fullName evidence="4">Isochorismatase family protein</fullName>
    </submittedName>
</protein>
<proteinExistence type="predicted"/>
<evidence type="ECO:0000259" key="3">
    <source>
        <dbReference type="Pfam" id="PF08450"/>
    </source>
</evidence>
<sequence>MAHEALDSAFRNLIDEHAPVRQAGSGFTFTEGPIWHPVEHYLLFSDMPADIRRRLDRSGVREVMNPSHKGNGMTYDADLNLLVCEHATSSVTRFSPDGRREVLASHFEGRELNSPNDIVVKSDGSIWFTDPWYGRMPHFGVERPRELGWQGVFRLPPGHRPGDEPQLVVDRYLFTMPNGLCFCPDESKLYINDTEQANIRVFDVDGGKLSNGRVFASGIRDSLKPGVPDGMKCDAEGNVWVTAPGGLWVYNPAGKPIGKVSLPELPANLHWGGEDWRTLYVAASTSVYSVPVKIGPRNEPFMRARYRPGPAVSTPSGQEGDALRLDASRCALIIQDMQNDVVMDGGAFAASGSPQHCKDQNAIANVVKLAARCRDLGIPVIHVHFLVHPGAPGLTLNAPLFEGVLDETALVRGTWGGAPVDDLMPQPGDHVVEKMRMSAWEGTSLETILKAEGRDILIETGAWTNMSIEHTARTGADKGYVMVIPEDGCSTMNADWHRASIDYAMQNVALVTKTADVIEALF</sequence>
<keyword evidence="1" id="KW-0378">Hydrolase</keyword>
<dbReference type="SUPFAM" id="SSF52499">
    <property type="entry name" value="Isochorismatase-like hydrolases"/>
    <property type="match status" value="1"/>
</dbReference>
<organism evidence="4 5">
    <name type="scientific">Sedimentitalea xiamensis</name>
    <dbReference type="NCBI Taxonomy" id="3050037"/>
    <lineage>
        <taxon>Bacteria</taxon>
        <taxon>Pseudomonadati</taxon>
        <taxon>Pseudomonadota</taxon>
        <taxon>Alphaproteobacteria</taxon>
        <taxon>Rhodobacterales</taxon>
        <taxon>Paracoccaceae</taxon>
        <taxon>Sedimentitalea</taxon>
    </lineage>
</organism>
<dbReference type="InterPro" id="IPR000868">
    <property type="entry name" value="Isochorismatase-like_dom"/>
</dbReference>
<dbReference type="Gene3D" id="2.120.10.30">
    <property type="entry name" value="TolB, C-terminal domain"/>
    <property type="match status" value="1"/>
</dbReference>
<dbReference type="InterPro" id="IPR011042">
    <property type="entry name" value="6-blade_b-propeller_TolB-like"/>
</dbReference>
<gene>
    <name evidence="4" type="ORF">QO034_16250</name>
</gene>
<dbReference type="InterPro" id="IPR013658">
    <property type="entry name" value="SGL"/>
</dbReference>
<dbReference type="EMBL" id="JASNJE010000022">
    <property type="protein sequence ID" value="MDK3074646.1"/>
    <property type="molecule type" value="Genomic_DNA"/>
</dbReference>
<dbReference type="Pfam" id="PF00857">
    <property type="entry name" value="Isochorismatase"/>
    <property type="match status" value="1"/>
</dbReference>
<dbReference type="InterPro" id="IPR051262">
    <property type="entry name" value="SMP-30/CGR1_Lactonase"/>
</dbReference>
<evidence type="ECO:0000313" key="5">
    <source>
        <dbReference type="Proteomes" id="UP001227126"/>
    </source>
</evidence>
<keyword evidence="5" id="KW-1185">Reference proteome</keyword>
<dbReference type="PANTHER" id="PTHR47572">
    <property type="entry name" value="LIPOPROTEIN-RELATED"/>
    <property type="match status" value="1"/>
</dbReference>
<dbReference type="PRINTS" id="PR01790">
    <property type="entry name" value="SMP30FAMILY"/>
</dbReference>
<evidence type="ECO:0000313" key="4">
    <source>
        <dbReference type="EMBL" id="MDK3074646.1"/>
    </source>
</evidence>
<name>A0ABT7FHQ1_9RHOB</name>
<comment type="caution">
    <text evidence="4">The sequence shown here is derived from an EMBL/GenBank/DDBJ whole genome shotgun (WGS) entry which is preliminary data.</text>
</comment>
<accession>A0ABT7FHQ1</accession>
<dbReference type="Pfam" id="PF08450">
    <property type="entry name" value="SGL"/>
    <property type="match status" value="1"/>
</dbReference>
<dbReference type="InterPro" id="IPR036380">
    <property type="entry name" value="Isochorismatase-like_sf"/>
</dbReference>
<feature type="domain" description="SMP-30/Gluconolactonase/LRE-like region" evidence="3">
    <location>
        <begin position="29"/>
        <end position="284"/>
    </location>
</feature>
<dbReference type="CDD" id="cd00431">
    <property type="entry name" value="cysteine_hydrolases"/>
    <property type="match status" value="1"/>
</dbReference>
<dbReference type="InterPro" id="IPR005511">
    <property type="entry name" value="SMP-30"/>
</dbReference>
<dbReference type="PANTHER" id="PTHR47572:SF4">
    <property type="entry name" value="LACTONASE DRP35"/>
    <property type="match status" value="1"/>
</dbReference>
<feature type="domain" description="Isochorismatase-like" evidence="2">
    <location>
        <begin position="330"/>
        <end position="516"/>
    </location>
</feature>
<dbReference type="Proteomes" id="UP001227126">
    <property type="component" value="Unassembled WGS sequence"/>
</dbReference>
<dbReference type="SUPFAM" id="SSF63829">
    <property type="entry name" value="Calcium-dependent phosphotriesterase"/>
    <property type="match status" value="1"/>
</dbReference>